<dbReference type="EMBL" id="BATB01000110">
    <property type="protein sequence ID" value="GAD57594.1"/>
    <property type="molecule type" value="Genomic_DNA"/>
</dbReference>
<dbReference type="AlphaFoldDB" id="U3AIT8"/>
<dbReference type="Gene3D" id="3.10.520.10">
    <property type="entry name" value="ApbE-like domains"/>
    <property type="match status" value="1"/>
</dbReference>
<evidence type="ECO:0000256" key="8">
    <source>
        <dbReference type="ARBA" id="ARBA00022842"/>
    </source>
</evidence>
<evidence type="ECO:0000256" key="3">
    <source>
        <dbReference type="ARBA" id="ARBA00016337"/>
    </source>
</evidence>
<comment type="cofactor">
    <cofactor evidence="1">
        <name>Mg(2+)</name>
        <dbReference type="ChEBI" id="CHEBI:18420"/>
    </cofactor>
</comment>
<keyword evidence="13" id="KW-1185">Reference proteome</keyword>
<reference evidence="12" key="1">
    <citation type="journal article" date="2013" name="Genome Announc.">
        <title>Draft Genome Sequence of Loktanella cinnabarina LL-001T, Isolated from Deep-Sea Floor Sediment.</title>
        <authorList>
            <person name="Nishi S."/>
            <person name="Tsubouchi T."/>
            <person name="Takaki Y."/>
            <person name="Koyanagi R."/>
            <person name="Satoh N."/>
            <person name="Maruyama T."/>
            <person name="Hatada Y."/>
        </authorList>
    </citation>
    <scope>NUCLEOTIDE SEQUENCE [LARGE SCALE GENOMIC DNA]</scope>
    <source>
        <strain evidence="12">LL-001</strain>
    </source>
</reference>
<evidence type="ECO:0000256" key="1">
    <source>
        <dbReference type="ARBA" id="ARBA00001946"/>
    </source>
</evidence>
<dbReference type="GO" id="GO:0046872">
    <property type="term" value="F:metal ion binding"/>
    <property type="evidence" value="ECO:0007669"/>
    <property type="project" value="UniProtKB-KW"/>
</dbReference>
<evidence type="ECO:0000256" key="11">
    <source>
        <dbReference type="SAM" id="MobiDB-lite"/>
    </source>
</evidence>
<evidence type="ECO:0000256" key="6">
    <source>
        <dbReference type="ARBA" id="ARBA00022723"/>
    </source>
</evidence>
<organism evidence="12 13">
    <name type="scientific">Limimaricola cinnabarinus LL-001</name>
    <dbReference type="NCBI Taxonomy" id="1337093"/>
    <lineage>
        <taxon>Bacteria</taxon>
        <taxon>Pseudomonadati</taxon>
        <taxon>Pseudomonadota</taxon>
        <taxon>Alphaproteobacteria</taxon>
        <taxon>Rhodobacterales</taxon>
        <taxon>Paracoccaceae</taxon>
        <taxon>Limimaricola</taxon>
    </lineage>
</organism>
<evidence type="ECO:0000256" key="5">
    <source>
        <dbReference type="ARBA" id="ARBA00022679"/>
    </source>
</evidence>
<name>U3AIT8_9RHOB</name>
<dbReference type="Proteomes" id="UP000016566">
    <property type="component" value="Unassembled WGS sequence"/>
</dbReference>
<evidence type="ECO:0000256" key="9">
    <source>
        <dbReference type="ARBA" id="ARBA00031306"/>
    </source>
</evidence>
<dbReference type="InterPro" id="IPR003374">
    <property type="entry name" value="ApbE-like_sf"/>
</dbReference>
<dbReference type="EC" id="2.7.1.180" evidence="2"/>
<evidence type="ECO:0000256" key="7">
    <source>
        <dbReference type="ARBA" id="ARBA00022827"/>
    </source>
</evidence>
<evidence type="ECO:0000313" key="13">
    <source>
        <dbReference type="Proteomes" id="UP000016566"/>
    </source>
</evidence>
<dbReference type="SUPFAM" id="SSF143631">
    <property type="entry name" value="ApbE-like"/>
    <property type="match status" value="1"/>
</dbReference>
<dbReference type="eggNOG" id="COG1477">
    <property type="taxonomic scope" value="Bacteria"/>
</dbReference>
<comment type="catalytic activity">
    <reaction evidence="10">
        <text>L-threonyl-[protein] + FAD = FMN-L-threonyl-[protein] + AMP + H(+)</text>
        <dbReference type="Rhea" id="RHEA:36847"/>
        <dbReference type="Rhea" id="RHEA-COMP:11060"/>
        <dbReference type="Rhea" id="RHEA-COMP:11061"/>
        <dbReference type="ChEBI" id="CHEBI:15378"/>
        <dbReference type="ChEBI" id="CHEBI:30013"/>
        <dbReference type="ChEBI" id="CHEBI:57692"/>
        <dbReference type="ChEBI" id="CHEBI:74257"/>
        <dbReference type="ChEBI" id="CHEBI:456215"/>
        <dbReference type="EC" id="2.7.1.180"/>
    </reaction>
</comment>
<protein>
    <recommendedName>
        <fullName evidence="3">FAD:protein FMN transferase</fullName>
        <ecNumber evidence="2">2.7.1.180</ecNumber>
    </recommendedName>
    <alternativeName>
        <fullName evidence="9">Flavin transferase</fullName>
    </alternativeName>
</protein>
<keyword evidence="8" id="KW-0460">Magnesium</keyword>
<dbReference type="PANTHER" id="PTHR30040">
    <property type="entry name" value="THIAMINE BIOSYNTHESIS LIPOPROTEIN APBE"/>
    <property type="match status" value="1"/>
</dbReference>
<keyword evidence="6" id="KW-0479">Metal-binding</keyword>
<dbReference type="PANTHER" id="PTHR30040:SF2">
    <property type="entry name" value="FAD:PROTEIN FMN TRANSFERASE"/>
    <property type="match status" value="1"/>
</dbReference>
<dbReference type="InterPro" id="IPR024932">
    <property type="entry name" value="ApbE"/>
</dbReference>
<dbReference type="GO" id="GO:0016740">
    <property type="term" value="F:transferase activity"/>
    <property type="evidence" value="ECO:0007669"/>
    <property type="project" value="UniProtKB-KW"/>
</dbReference>
<keyword evidence="7" id="KW-0274">FAD</keyword>
<dbReference type="Pfam" id="PF02424">
    <property type="entry name" value="ApbE"/>
    <property type="match status" value="1"/>
</dbReference>
<gene>
    <name evidence="12" type="ORF">MBELCI_3646</name>
</gene>
<keyword evidence="5" id="KW-0808">Transferase</keyword>
<dbReference type="STRING" id="1337093.MBELCI_3646"/>
<sequence length="139" mass="14416">MVAGLAALGLSHALVEIGGEVATLGRHPSGRAWRLAIEAGGRTTGDGAAHGAPVRPGAGNIGPSPQGLRGRVETSHVIDPRQGRPAAQGLAQVSVLASTACARMRWPRGCSRWGRMTARASRVRRASRRSLCIRAARSA</sequence>
<accession>U3AIT8</accession>
<evidence type="ECO:0000256" key="10">
    <source>
        <dbReference type="ARBA" id="ARBA00048540"/>
    </source>
</evidence>
<proteinExistence type="predicted"/>
<comment type="caution">
    <text evidence="12">The sequence shown here is derived from an EMBL/GenBank/DDBJ whole genome shotgun (WGS) entry which is preliminary data.</text>
</comment>
<keyword evidence="4" id="KW-0285">Flavoprotein</keyword>
<evidence type="ECO:0000313" key="12">
    <source>
        <dbReference type="EMBL" id="GAD57594.1"/>
    </source>
</evidence>
<evidence type="ECO:0000256" key="4">
    <source>
        <dbReference type="ARBA" id="ARBA00022630"/>
    </source>
</evidence>
<evidence type="ECO:0000256" key="2">
    <source>
        <dbReference type="ARBA" id="ARBA00011955"/>
    </source>
</evidence>
<feature type="region of interest" description="Disordered" evidence="11">
    <location>
        <begin position="44"/>
        <end position="69"/>
    </location>
</feature>